<dbReference type="Pfam" id="PF03473">
    <property type="entry name" value="MOSC"/>
    <property type="match status" value="1"/>
</dbReference>
<dbReference type="Gene3D" id="2.40.33.20">
    <property type="entry name" value="PK beta-barrel domain-like"/>
    <property type="match status" value="1"/>
</dbReference>
<organism evidence="2 3">
    <name type="scientific">Meridianimarinicoccus marinus</name>
    <dbReference type="NCBI Taxonomy" id="3231483"/>
    <lineage>
        <taxon>Bacteria</taxon>
        <taxon>Pseudomonadati</taxon>
        <taxon>Pseudomonadota</taxon>
        <taxon>Alphaproteobacteria</taxon>
        <taxon>Rhodobacterales</taxon>
        <taxon>Paracoccaceae</taxon>
        <taxon>Meridianimarinicoccus</taxon>
    </lineage>
</organism>
<gene>
    <name evidence="2" type="ORF">AB0T83_09535</name>
</gene>
<dbReference type="InterPro" id="IPR011037">
    <property type="entry name" value="Pyrv_Knase-like_insert_dom_sf"/>
</dbReference>
<sequence length="246" mass="26851">MTHRLAAIWRHPIKGIGAEPLETTRLTPDRPLPGDRAWAVLTGGATDTGAWQPCRNFARGCYGPELMAITARTTGNRIHLSHPRQADLIVDPATEGPRLIDWLRPLYPAERPAPTQVVKAPPEGMSDAPFPSVAILGRAALDALGEVAGQALDMRRFRGNLWLDGLAPFEELDWVGRTLRIGSAELRVDERITRCRATETNPDTGTHDVTTLHLLRRHWGHIDFGVKAVVTKPGAIGLGDAVELLG</sequence>
<keyword evidence="3" id="KW-1185">Reference proteome</keyword>
<accession>A0ABV3L617</accession>
<protein>
    <submittedName>
        <fullName evidence="2">MOSC domain-containing protein</fullName>
    </submittedName>
</protein>
<name>A0ABV3L617_9RHOB</name>
<feature type="domain" description="MOSC" evidence="1">
    <location>
        <begin position="104"/>
        <end position="245"/>
    </location>
</feature>
<dbReference type="PROSITE" id="PS51340">
    <property type="entry name" value="MOSC"/>
    <property type="match status" value="1"/>
</dbReference>
<comment type="caution">
    <text evidence="2">The sequence shown here is derived from an EMBL/GenBank/DDBJ whole genome shotgun (WGS) entry which is preliminary data.</text>
</comment>
<evidence type="ECO:0000313" key="3">
    <source>
        <dbReference type="Proteomes" id="UP001553161"/>
    </source>
</evidence>
<dbReference type="Proteomes" id="UP001553161">
    <property type="component" value="Unassembled WGS sequence"/>
</dbReference>
<dbReference type="EMBL" id="JBFBVU010000010">
    <property type="protein sequence ID" value="MEV8467019.1"/>
    <property type="molecule type" value="Genomic_DNA"/>
</dbReference>
<dbReference type="RefSeq" id="WP_366192808.1">
    <property type="nucleotide sequence ID" value="NZ_JBFBVU010000010.1"/>
</dbReference>
<proteinExistence type="predicted"/>
<reference evidence="2 3" key="1">
    <citation type="submission" date="2024-07" db="EMBL/GenBank/DDBJ databases">
        <authorList>
            <person name="Kang M."/>
        </authorList>
    </citation>
    <scope>NUCLEOTIDE SEQUENCE [LARGE SCALE GENOMIC DNA]</scope>
    <source>
        <strain evidence="2 3">DFM31</strain>
    </source>
</reference>
<evidence type="ECO:0000313" key="2">
    <source>
        <dbReference type="EMBL" id="MEV8467019.1"/>
    </source>
</evidence>
<dbReference type="InterPro" id="IPR005302">
    <property type="entry name" value="MoCF_Sase_C"/>
</dbReference>
<evidence type="ECO:0000259" key="1">
    <source>
        <dbReference type="PROSITE" id="PS51340"/>
    </source>
</evidence>
<dbReference type="SUPFAM" id="SSF50800">
    <property type="entry name" value="PK beta-barrel domain-like"/>
    <property type="match status" value="1"/>
</dbReference>